<reference evidence="3 4" key="1">
    <citation type="submission" date="2018-02" db="EMBL/GenBank/DDBJ databases">
        <title>The genomes of Aspergillus section Nigri reveals drivers in fungal speciation.</title>
        <authorList>
            <consortium name="DOE Joint Genome Institute"/>
            <person name="Vesth T.C."/>
            <person name="Nybo J."/>
            <person name="Theobald S."/>
            <person name="Brandl J."/>
            <person name="Frisvad J.C."/>
            <person name="Nielsen K.F."/>
            <person name="Lyhne E.K."/>
            <person name="Kogle M.E."/>
            <person name="Kuo A."/>
            <person name="Riley R."/>
            <person name="Clum A."/>
            <person name="Nolan M."/>
            <person name="Lipzen A."/>
            <person name="Salamov A."/>
            <person name="Henrissat B."/>
            <person name="Wiebenga A."/>
            <person name="De vries R.P."/>
            <person name="Grigoriev I.V."/>
            <person name="Mortensen U.H."/>
            <person name="Andersen M.R."/>
            <person name="Baker S.E."/>
        </authorList>
    </citation>
    <scope>NUCLEOTIDE SEQUENCE [LARGE SCALE GENOMIC DNA]</scope>
    <source>
        <strain evidence="3 4">CBS 121593</strain>
    </source>
</reference>
<gene>
    <name evidence="3" type="ORF">BO80DRAFT_451869</name>
</gene>
<dbReference type="AlphaFoldDB" id="A0A395HAN7"/>
<dbReference type="Proteomes" id="UP000249402">
    <property type="component" value="Unassembled WGS sequence"/>
</dbReference>
<name>A0A395HAN7_9EURO</name>
<dbReference type="STRING" id="1448316.A0A395HAN7"/>
<dbReference type="RefSeq" id="XP_025579229.1">
    <property type="nucleotide sequence ID" value="XM_025721907.1"/>
</dbReference>
<dbReference type="InterPro" id="IPR000210">
    <property type="entry name" value="BTB/POZ_dom"/>
</dbReference>
<dbReference type="SUPFAM" id="SSF54695">
    <property type="entry name" value="POZ domain"/>
    <property type="match status" value="1"/>
</dbReference>
<dbReference type="PANTHER" id="PTHR47843">
    <property type="entry name" value="BTB DOMAIN-CONTAINING PROTEIN-RELATED"/>
    <property type="match status" value="1"/>
</dbReference>
<feature type="region of interest" description="Disordered" evidence="1">
    <location>
        <begin position="82"/>
        <end position="103"/>
    </location>
</feature>
<dbReference type="SMART" id="SM00225">
    <property type="entry name" value="BTB"/>
    <property type="match status" value="1"/>
</dbReference>
<dbReference type="EMBL" id="KZ824422">
    <property type="protein sequence ID" value="RAL04902.1"/>
    <property type="molecule type" value="Genomic_DNA"/>
</dbReference>
<evidence type="ECO:0000313" key="3">
    <source>
        <dbReference type="EMBL" id="RAL04902.1"/>
    </source>
</evidence>
<dbReference type="Pfam" id="PF00651">
    <property type="entry name" value="BTB"/>
    <property type="match status" value="1"/>
</dbReference>
<dbReference type="CDD" id="cd18186">
    <property type="entry name" value="BTB_POZ_ZBTB_KLHL-like"/>
    <property type="match status" value="1"/>
</dbReference>
<dbReference type="Gene3D" id="3.30.710.10">
    <property type="entry name" value="Potassium Channel Kv1.1, Chain A"/>
    <property type="match status" value="1"/>
</dbReference>
<evidence type="ECO:0000259" key="2">
    <source>
        <dbReference type="PROSITE" id="PS50097"/>
    </source>
</evidence>
<evidence type="ECO:0000313" key="4">
    <source>
        <dbReference type="Proteomes" id="UP000249402"/>
    </source>
</evidence>
<dbReference type="OrthoDB" id="6359816at2759"/>
<protein>
    <recommendedName>
        <fullName evidence="2">BTB domain-containing protein</fullName>
    </recommendedName>
</protein>
<accession>A0A395HAN7</accession>
<dbReference type="InterPro" id="IPR011333">
    <property type="entry name" value="SKP1/BTB/POZ_sf"/>
</dbReference>
<feature type="compositionally biased region" description="Polar residues" evidence="1">
    <location>
        <begin position="85"/>
        <end position="102"/>
    </location>
</feature>
<dbReference type="GeneID" id="37226772"/>
<feature type="domain" description="BTB" evidence="2">
    <location>
        <begin position="17"/>
        <end position="83"/>
    </location>
</feature>
<organism evidence="3 4">
    <name type="scientific">Aspergillus ibericus CBS 121593</name>
    <dbReference type="NCBI Taxonomy" id="1448316"/>
    <lineage>
        <taxon>Eukaryota</taxon>
        <taxon>Fungi</taxon>
        <taxon>Dikarya</taxon>
        <taxon>Ascomycota</taxon>
        <taxon>Pezizomycotina</taxon>
        <taxon>Eurotiomycetes</taxon>
        <taxon>Eurotiomycetidae</taxon>
        <taxon>Eurotiales</taxon>
        <taxon>Aspergillaceae</taxon>
        <taxon>Aspergillus</taxon>
        <taxon>Aspergillus subgen. Circumdati</taxon>
    </lineage>
</organism>
<dbReference type="VEuPathDB" id="FungiDB:BO80DRAFT_451869"/>
<keyword evidence="4" id="KW-1185">Reference proteome</keyword>
<dbReference type="PANTHER" id="PTHR47843:SF5">
    <property type="entry name" value="BTB_POZ DOMAIN PROTEIN"/>
    <property type="match status" value="1"/>
</dbReference>
<dbReference type="PROSITE" id="PS50097">
    <property type="entry name" value="BTB"/>
    <property type="match status" value="1"/>
</dbReference>
<proteinExistence type="predicted"/>
<sequence length="189" mass="21697">MNPFIEVSSDAQDSTYSDLTVLCESSVFKVYSCIVCPQSSFFEKAISGNFQEAISREITLEDDPLILTKIFDYLYCATYDDSQDTPEQTESAKPSETPTIDNKGSRARINTEIYALADKYQIEGLIKLSKQKLQSHLESNWEYLEFIDTHLSALQHQQLFHDILRTFATFSYDFSALMIEKVLQLEQKL</sequence>
<evidence type="ECO:0000256" key="1">
    <source>
        <dbReference type="SAM" id="MobiDB-lite"/>
    </source>
</evidence>